<feature type="compositionally biased region" description="Low complexity" evidence="1">
    <location>
        <begin position="178"/>
        <end position="188"/>
    </location>
</feature>
<reference evidence="4" key="1">
    <citation type="journal article" date="2014" name="Proc. Natl. Acad. Sci. U.S.A.">
        <title>Extensive sampling of basidiomycete genomes demonstrates inadequacy of the white-rot/brown-rot paradigm for wood decay fungi.</title>
        <authorList>
            <person name="Riley R."/>
            <person name="Salamov A.A."/>
            <person name="Brown D.W."/>
            <person name="Nagy L.G."/>
            <person name="Floudas D."/>
            <person name="Held B.W."/>
            <person name="Levasseur A."/>
            <person name="Lombard V."/>
            <person name="Morin E."/>
            <person name="Otillar R."/>
            <person name="Lindquist E.A."/>
            <person name="Sun H."/>
            <person name="LaButti K.M."/>
            <person name="Schmutz J."/>
            <person name="Jabbour D."/>
            <person name="Luo H."/>
            <person name="Baker S.E."/>
            <person name="Pisabarro A.G."/>
            <person name="Walton J.D."/>
            <person name="Blanchette R.A."/>
            <person name="Henrissat B."/>
            <person name="Martin F."/>
            <person name="Cullen D."/>
            <person name="Hibbett D.S."/>
            <person name="Grigoriev I.V."/>
        </authorList>
    </citation>
    <scope>NUCLEOTIDE SEQUENCE [LARGE SCALE GENOMIC DNA]</scope>
    <source>
        <strain evidence="4">MUCL 33604</strain>
    </source>
</reference>
<name>A0A067Q7A5_9AGAM</name>
<organism evidence="3 4">
    <name type="scientific">Jaapia argillacea MUCL 33604</name>
    <dbReference type="NCBI Taxonomy" id="933084"/>
    <lineage>
        <taxon>Eukaryota</taxon>
        <taxon>Fungi</taxon>
        <taxon>Dikarya</taxon>
        <taxon>Basidiomycota</taxon>
        <taxon>Agaricomycotina</taxon>
        <taxon>Agaricomycetes</taxon>
        <taxon>Agaricomycetidae</taxon>
        <taxon>Jaapiales</taxon>
        <taxon>Jaapiaceae</taxon>
        <taxon>Jaapia</taxon>
    </lineage>
</organism>
<feature type="compositionally biased region" description="Polar residues" evidence="1">
    <location>
        <begin position="457"/>
        <end position="475"/>
    </location>
</feature>
<dbReference type="GO" id="GO:0003723">
    <property type="term" value="F:RNA binding"/>
    <property type="evidence" value="ECO:0007669"/>
    <property type="project" value="UniProtKB-KW"/>
</dbReference>
<feature type="compositionally biased region" description="Low complexity" evidence="1">
    <location>
        <begin position="315"/>
        <end position="336"/>
    </location>
</feature>
<dbReference type="Proteomes" id="UP000027265">
    <property type="component" value="Unassembled WGS sequence"/>
</dbReference>
<feature type="compositionally biased region" description="Low complexity" evidence="1">
    <location>
        <begin position="491"/>
        <end position="505"/>
    </location>
</feature>
<feature type="region of interest" description="Disordered" evidence="1">
    <location>
        <begin position="84"/>
        <end position="515"/>
    </location>
</feature>
<dbReference type="STRING" id="933084.A0A067Q7A5"/>
<gene>
    <name evidence="3" type="ORF">JAAARDRAFT_53096</name>
</gene>
<dbReference type="GO" id="GO:0031380">
    <property type="term" value="C:nuclear RNA-directed RNA polymerase complex"/>
    <property type="evidence" value="ECO:0007669"/>
    <property type="project" value="TreeGrafter"/>
</dbReference>
<dbReference type="GO" id="GO:0030422">
    <property type="term" value="P:siRNA processing"/>
    <property type="evidence" value="ECO:0007669"/>
    <property type="project" value="TreeGrafter"/>
</dbReference>
<evidence type="ECO:0000259" key="2">
    <source>
        <dbReference type="Pfam" id="PF05183"/>
    </source>
</evidence>
<feature type="compositionally biased region" description="Basic and acidic residues" evidence="1">
    <location>
        <begin position="424"/>
        <end position="439"/>
    </location>
</feature>
<sequence>MTESEESMWDAIDKDSAEETDEVLELEARSPTRQNSFTSASNVTSKQSSLNSIFSQISHASTSATTAPPSPSLGRRVQEFEWADSAERRDVISLSSPPPSPSPKMRKAQLGGNGEGRLRRAETDGSLGGGRKRNMFMDMDSDDERTPVAGPSGGARREEKVKPLGKLVFPPAANVPRSLQSGSSSALSTREDNPFDDSVNSPVNTASMRPPPPPSPTKKSPNNHASSSSSRQPPLRQHSAPERQMSDVAPPRPVQSLSYPTSSTSKRSAQTGTSSGGDTSKGRKQSSSAGETPKRLSHSSSSSSIELSSKHSAHSARPSVVVSSSSKRPTYSSYPSLDEDFMETESISTRVPPPSRRSATIPDVSPTRTSTSPHKHVSASTSASTSSTRTELSTSSTSSSTPSYSAHGHASMTSSTTQSRTSHTHRDVFVQGSSKDHTPSKSAPVTTPRVGQPTPNPQRSHSTPTSKVTPGTTPTPARKKSAPVPLPTPSTPRAATTPSSTRATSKIPLTLPEPFSLPRDTPLDLPAVEIAHSLCVQKDLENLSWGVQWEIARGVTNGLWSFDDVTSEKCKLLVGSNAQAAFKVPAVILGKEIPQRPNDKMVEILAEMDREQAAVIENKGRGLGLMGEWQGKENWYGGKVEQLVVVVNTAGDKEPPRYEMRLQKLDMRKSNRFRRFLSSRRVLRVKYDSELLHKPRELSEFLSQKFVICGRVFVAFHAKEGVFMMETREDYERRSSHFQGDQHRMSFDEFVEWYNPLGRNNEQPISKWSARLALGLSTSVPVLQFLPENIYFIEDEHAEDSPTEGKIPAECIMTDGCGFMNAAALLEIGKVMKYASRPMAVQGRVAGSKGLWILHPELEHHDPTSPPRIWIRDSQRKIKLPPFETINRAHLIFDLLSPSRVTFPGRLSRQILLNLYNNGVPVSVFKPLLTAGIDSFMDGLTKWDGPHAALKLHSTVDKAGSVSYMNLQRMAAGASRALGFGRDKDENGVAENYDVDSDEELSPASVLGPDAPESASAAALAMIAAGFHPKTCPVLYEKLKFICANKVESFIKDYHIEVPESAEAYVVPDPFGVLEEGTVHFKCSENIKDAHLDMYPNYLQGEILISRNPCRVASDVQKVMAVRHDKLANFLDVLVVSTKGKRSQASYLGGGDTVLMNWNPGCVASFTNAPLVEMPPNFIDDNFEREVTMVNDFFRESATLPHAAARKAFQKVLLLGLLSKEYVGTYSSYHDLAIHQLGYSDPRTVRLSYMFTTCLDSDKTGLRPKPLVLAEDKERFNRIKPSCMQAVTNSDFIQPEGYKMELPRAPGLPLCPLCLLGDIGKDHKDRCLGQYEGLNDEVDRRLDRDLTAPWDKATASALQMKVQGFPQLEEELKRVESHIKSLIEPYNKIWQPSSPSKSSTSKSGKAAKATAKSKQEAADKIIRQYIEGPPLELLPGLCDIKLLKASCAYKLTHPKPFGFSVALWDLCSCKATAQPRGRASITHDFQQAMTIPSSILRVLAQRDTT</sequence>
<dbReference type="OrthoDB" id="10055769at2759"/>
<dbReference type="InterPro" id="IPR057596">
    <property type="entry name" value="RDRP_core"/>
</dbReference>
<evidence type="ECO:0000256" key="1">
    <source>
        <dbReference type="SAM" id="MobiDB-lite"/>
    </source>
</evidence>
<feature type="compositionally biased region" description="Polar residues" evidence="1">
    <location>
        <begin position="255"/>
        <end position="270"/>
    </location>
</feature>
<dbReference type="GO" id="GO:0003968">
    <property type="term" value="F:RNA-directed RNA polymerase activity"/>
    <property type="evidence" value="ECO:0007669"/>
    <property type="project" value="UniProtKB-KW"/>
</dbReference>
<feature type="compositionally biased region" description="Polar residues" evidence="1">
    <location>
        <begin position="31"/>
        <end position="50"/>
    </location>
</feature>
<feature type="region of interest" description="Disordered" evidence="1">
    <location>
        <begin position="58"/>
        <end position="77"/>
    </location>
</feature>
<dbReference type="PANTHER" id="PTHR23079">
    <property type="entry name" value="RNA-DEPENDENT RNA POLYMERASE"/>
    <property type="match status" value="1"/>
</dbReference>
<evidence type="ECO:0000313" key="3">
    <source>
        <dbReference type="EMBL" id="KDQ62864.1"/>
    </source>
</evidence>
<proteinExistence type="predicted"/>
<feature type="domain" description="RDRP core" evidence="2">
    <location>
        <begin position="659"/>
        <end position="1271"/>
    </location>
</feature>
<dbReference type="EMBL" id="KL197710">
    <property type="protein sequence ID" value="KDQ62864.1"/>
    <property type="molecule type" value="Genomic_DNA"/>
</dbReference>
<evidence type="ECO:0000313" key="4">
    <source>
        <dbReference type="Proteomes" id="UP000027265"/>
    </source>
</evidence>
<dbReference type="InterPro" id="IPR007855">
    <property type="entry name" value="RDRP"/>
</dbReference>
<feature type="region of interest" description="Disordered" evidence="1">
    <location>
        <begin position="1"/>
        <end position="50"/>
    </location>
</feature>
<feature type="region of interest" description="Disordered" evidence="1">
    <location>
        <begin position="1392"/>
        <end position="1413"/>
    </location>
</feature>
<accession>A0A067Q7A5</accession>
<dbReference type="InParanoid" id="A0A067Q7A5"/>
<feature type="compositionally biased region" description="Low complexity" evidence="1">
    <location>
        <begin position="1392"/>
        <end position="1412"/>
    </location>
</feature>
<feature type="compositionally biased region" description="Low complexity" evidence="1">
    <location>
        <begin position="217"/>
        <end position="238"/>
    </location>
</feature>
<feature type="compositionally biased region" description="Polar residues" evidence="1">
    <location>
        <begin position="198"/>
        <end position="207"/>
    </location>
</feature>
<keyword evidence="4" id="KW-1185">Reference proteome</keyword>
<dbReference type="HOGENOM" id="CLU_003387_0_0_1"/>
<protein>
    <recommendedName>
        <fullName evidence="2">RDRP core domain-containing protein</fullName>
    </recommendedName>
</protein>
<dbReference type="Pfam" id="PF05183">
    <property type="entry name" value="RdRP"/>
    <property type="match status" value="1"/>
</dbReference>
<feature type="compositionally biased region" description="Low complexity" evidence="1">
    <location>
        <begin position="378"/>
        <end position="421"/>
    </location>
</feature>
<feature type="compositionally biased region" description="Low complexity" evidence="1">
    <location>
        <begin position="298"/>
        <end position="307"/>
    </location>
</feature>
<dbReference type="PANTHER" id="PTHR23079:SF14">
    <property type="entry name" value="RNA-DEPENDENT RNA POLYMERASE"/>
    <property type="match status" value="1"/>
</dbReference>